<dbReference type="Gene3D" id="3.90.550.10">
    <property type="entry name" value="Spore Coat Polysaccharide Biosynthesis Protein SpsA, Chain A"/>
    <property type="match status" value="1"/>
</dbReference>
<dbReference type="InterPro" id="IPR019734">
    <property type="entry name" value="TPR_rpt"/>
</dbReference>
<evidence type="ECO:0000259" key="2">
    <source>
        <dbReference type="Pfam" id="PF00535"/>
    </source>
</evidence>
<dbReference type="Pfam" id="PF13428">
    <property type="entry name" value="TPR_14"/>
    <property type="match status" value="1"/>
</dbReference>
<evidence type="ECO:0000256" key="1">
    <source>
        <dbReference type="ARBA" id="ARBA00038494"/>
    </source>
</evidence>
<sequence>MRLSVAMIVKNEAEVLGRCLESVRGLWDELRVLDTGSTDGTAEVARGFGAVVEDFPWTGDFSEARNACIARCSGDWILVLDADEALDPADHGALRAALERPGAQAYSLPIRNYLPGGAFVGMDGQARRNDGRYRTGAGHSHFYLQHAVRLFRSQAEPPYRGRVHEIVEPWFEARGLPIADLDVAVHHFGKVDPARDRLKQDAYFRLALAEAAEDPENLQVQYNVIQEGLMVEAWPEVLAAAERFRARAPRAPMLVWLGGGLALQGLGRDAEALAWFEAILAQSPAHAPALAARAESRRRLGRAEEALADLLAAMEADPAYTAPFLRLAAQLEAGGDTASARQVLEAGLDQNPADIQLWEALVGLSARIRDPRVAGDAWNALRAAPTGGATIWHQIVIQALLAAGEPRDARTVLDLGLAAFPGHPELVALAGRMASVEGS</sequence>
<gene>
    <name evidence="3" type="ORF">METESE_03470</name>
</gene>
<dbReference type="SMART" id="SM00028">
    <property type="entry name" value="TPR"/>
    <property type="match status" value="3"/>
</dbReference>
<feature type="domain" description="Glycosyltransferase 2-like" evidence="2">
    <location>
        <begin position="4"/>
        <end position="135"/>
    </location>
</feature>
<dbReference type="RefSeq" id="WP_243335894.1">
    <property type="nucleotide sequence ID" value="NZ_AP027081.1"/>
</dbReference>
<protein>
    <recommendedName>
        <fullName evidence="2">Glycosyltransferase 2-like domain-containing protein</fullName>
    </recommendedName>
</protein>
<dbReference type="Gene3D" id="1.25.40.10">
    <property type="entry name" value="Tetratricopeptide repeat domain"/>
    <property type="match status" value="1"/>
</dbReference>
<dbReference type="AlphaFoldDB" id="A0AA48GSJ3"/>
<dbReference type="Pfam" id="PF00535">
    <property type="entry name" value="Glycos_transf_2"/>
    <property type="match status" value="1"/>
</dbReference>
<dbReference type="PANTHER" id="PTHR43630">
    <property type="entry name" value="POLY-BETA-1,6-N-ACETYL-D-GLUCOSAMINE SYNTHASE"/>
    <property type="match status" value="1"/>
</dbReference>
<evidence type="ECO:0000313" key="4">
    <source>
        <dbReference type="Proteomes" id="UP001228113"/>
    </source>
</evidence>
<dbReference type="Proteomes" id="UP001228113">
    <property type="component" value="Chromosome"/>
</dbReference>
<keyword evidence="4" id="KW-1185">Reference proteome</keyword>
<comment type="similarity">
    <text evidence="1">Belongs to the glycosyltransferase 2 family. WaaE/KdtX subfamily.</text>
</comment>
<dbReference type="SUPFAM" id="SSF53448">
    <property type="entry name" value="Nucleotide-diphospho-sugar transferases"/>
    <property type="match status" value="1"/>
</dbReference>
<dbReference type="InterPro" id="IPR029044">
    <property type="entry name" value="Nucleotide-diphossugar_trans"/>
</dbReference>
<reference evidence="3" key="1">
    <citation type="journal article" date="2023" name="Int. J. Syst. Evol. Microbiol.">
        <title>Mesoterricola silvestris gen. nov., sp. nov., Mesoterricola sediminis sp. nov., Geothrix oryzae sp. nov., Geothrix edaphica sp. nov., Geothrix rubra sp. nov., and Geothrix limicola sp. nov., six novel members of Acidobacteriota isolated from soils.</title>
        <authorList>
            <person name="Itoh H."/>
            <person name="Sugisawa Y."/>
            <person name="Mise K."/>
            <person name="Xu Z."/>
            <person name="Kuniyasu M."/>
            <person name="Ushijima N."/>
            <person name="Kawano K."/>
            <person name="Kobayashi E."/>
            <person name="Shiratori Y."/>
            <person name="Masuda Y."/>
            <person name="Senoo K."/>
        </authorList>
    </citation>
    <scope>NUCLEOTIDE SEQUENCE</scope>
    <source>
        <strain evidence="3">W786</strain>
    </source>
</reference>
<dbReference type="InterPro" id="IPR011990">
    <property type="entry name" value="TPR-like_helical_dom_sf"/>
</dbReference>
<dbReference type="EMBL" id="AP027081">
    <property type="protein sequence ID" value="BDU75389.1"/>
    <property type="molecule type" value="Genomic_DNA"/>
</dbReference>
<dbReference type="InterPro" id="IPR001173">
    <property type="entry name" value="Glyco_trans_2-like"/>
</dbReference>
<dbReference type="PANTHER" id="PTHR43630:SF2">
    <property type="entry name" value="GLYCOSYLTRANSFERASE"/>
    <property type="match status" value="1"/>
</dbReference>
<accession>A0AA48GSJ3</accession>
<evidence type="ECO:0000313" key="3">
    <source>
        <dbReference type="EMBL" id="BDU75389.1"/>
    </source>
</evidence>
<dbReference type="KEGG" id="msea:METESE_03470"/>
<proteinExistence type="inferred from homology"/>
<dbReference type="SUPFAM" id="SSF48452">
    <property type="entry name" value="TPR-like"/>
    <property type="match status" value="1"/>
</dbReference>
<organism evidence="3 4">
    <name type="scientific">Mesoterricola sediminis</name>
    <dbReference type="NCBI Taxonomy" id="2927980"/>
    <lineage>
        <taxon>Bacteria</taxon>
        <taxon>Pseudomonadati</taxon>
        <taxon>Acidobacteriota</taxon>
        <taxon>Holophagae</taxon>
        <taxon>Holophagales</taxon>
        <taxon>Holophagaceae</taxon>
        <taxon>Mesoterricola</taxon>
    </lineage>
</organism>
<name>A0AA48GSJ3_9BACT</name>
<dbReference type="CDD" id="cd02511">
    <property type="entry name" value="Beta4Glucosyltransferase"/>
    <property type="match status" value="1"/>
</dbReference>